<keyword evidence="1" id="KW-0472">Membrane</keyword>
<keyword evidence="1" id="KW-0812">Transmembrane</keyword>
<accession>T0FX08</accession>
<feature type="transmembrane region" description="Helical" evidence="1">
    <location>
        <begin position="380"/>
        <end position="399"/>
    </location>
</feature>
<feature type="transmembrane region" description="Helical" evidence="1">
    <location>
        <begin position="266"/>
        <end position="285"/>
    </location>
</feature>
<evidence type="ECO:0000313" key="3">
    <source>
        <dbReference type="Proteomes" id="UP000015445"/>
    </source>
</evidence>
<organism evidence="2 3">
    <name type="scientific">Leptospira alstonii serovar Pingchang str. 80-412</name>
    <dbReference type="NCBI Taxonomy" id="1218564"/>
    <lineage>
        <taxon>Bacteria</taxon>
        <taxon>Pseudomonadati</taxon>
        <taxon>Spirochaetota</taxon>
        <taxon>Spirochaetia</taxon>
        <taxon>Leptospirales</taxon>
        <taxon>Leptospiraceae</taxon>
        <taxon>Leptospira</taxon>
    </lineage>
</organism>
<feature type="transmembrane region" description="Helical" evidence="1">
    <location>
        <begin position="160"/>
        <end position="180"/>
    </location>
</feature>
<feature type="transmembrane region" description="Helical" evidence="1">
    <location>
        <begin position="297"/>
        <end position="313"/>
    </location>
</feature>
<sequence>MILNDRNVLCIFKSPLKHFRIHKRLLTSEVFLKVKVLNEVRFLIVPFLIIMIRDLRLFIEPQLWAEEGTIYFREAYLYGFKTIFKPELGYYSLLPRTFSYVSSLLPLETVPMFMILFSLSIWLVPHILISLSQNERLHSFKNKIICSFTLILLTGPSEEIFLNSINLHFVVPWILILIGMDNLNQISKARNILYVFLSWIALLNGPVAIFVLPIYIYLVLSQKKYKFLIFSLFPVLIQIYSIFILNNNNSLHNRFSFSMEEFNLVYFYRILLGSFVGEIGSRYSILNLIDIQSWIKLKNVLFLFFTGLVLFAIKERDKFASSLMIGSATVSILTYIFAVNPKYPDLLIGGGRYFYLPNTMLVIGYLFFCFKKVNFRIPATLIYVIPIILSLFSSGISYFNKSSYCLDCASWKTEVHQNFRQNKKIQISPKGWIIDFNQ</sequence>
<evidence type="ECO:0000256" key="1">
    <source>
        <dbReference type="SAM" id="Phobius"/>
    </source>
</evidence>
<feature type="transmembrane region" description="Helical" evidence="1">
    <location>
        <begin position="350"/>
        <end position="368"/>
    </location>
</feature>
<feature type="transmembrane region" description="Helical" evidence="1">
    <location>
        <begin position="110"/>
        <end position="131"/>
    </location>
</feature>
<feature type="transmembrane region" description="Helical" evidence="1">
    <location>
        <begin position="192"/>
        <end position="220"/>
    </location>
</feature>
<feature type="transmembrane region" description="Helical" evidence="1">
    <location>
        <begin position="227"/>
        <end position="246"/>
    </location>
</feature>
<evidence type="ECO:0000313" key="2">
    <source>
        <dbReference type="EMBL" id="EQA79166.1"/>
    </source>
</evidence>
<dbReference type="Proteomes" id="UP000015445">
    <property type="component" value="Unassembled WGS sequence"/>
</dbReference>
<dbReference type="AlphaFoldDB" id="T0FX08"/>
<proteinExistence type="predicted"/>
<keyword evidence="1" id="KW-1133">Transmembrane helix</keyword>
<keyword evidence="3" id="KW-1185">Reference proteome</keyword>
<dbReference type="EMBL" id="AOHD02000051">
    <property type="protein sequence ID" value="EQA79166.1"/>
    <property type="molecule type" value="Genomic_DNA"/>
</dbReference>
<name>T0FX08_9LEPT</name>
<reference evidence="2" key="1">
    <citation type="submission" date="2013-05" db="EMBL/GenBank/DDBJ databases">
        <authorList>
            <person name="Harkins D.M."/>
            <person name="Durkin A.S."/>
            <person name="Brinkac L.M."/>
            <person name="Haft D.H."/>
            <person name="Selengut J.D."/>
            <person name="Sanka R."/>
            <person name="DePew J."/>
            <person name="Purushe J."/>
            <person name="Galloway R.L."/>
            <person name="Vinetz J.M."/>
            <person name="Sutton G.G."/>
            <person name="Nierman W.C."/>
            <person name="Fouts D.E."/>
        </authorList>
    </citation>
    <scope>NUCLEOTIDE SEQUENCE [LARGE SCALE GENOMIC DNA]</scope>
    <source>
        <strain evidence="2">80-412</strain>
    </source>
</reference>
<feature type="transmembrane region" description="Helical" evidence="1">
    <location>
        <begin position="319"/>
        <end position="338"/>
    </location>
</feature>
<comment type="caution">
    <text evidence="2">The sequence shown here is derived from an EMBL/GenBank/DDBJ whole genome shotgun (WGS) entry which is preliminary data.</text>
</comment>
<protein>
    <submittedName>
        <fullName evidence="2">Membrane protein</fullName>
    </submittedName>
</protein>
<gene>
    <name evidence="2" type="ORF">LEP1GSC193_2750</name>
</gene>